<dbReference type="Gene3D" id="3.80.10.10">
    <property type="entry name" value="Ribonuclease Inhibitor"/>
    <property type="match status" value="1"/>
</dbReference>
<dbReference type="AlphaFoldDB" id="A0A8D9DQR2"/>
<evidence type="ECO:0000313" key="1">
    <source>
        <dbReference type="EMBL" id="CAG6727243.1"/>
    </source>
</evidence>
<dbReference type="InterPro" id="IPR032675">
    <property type="entry name" value="LRR_dom_sf"/>
</dbReference>
<sequence>MDLKLCHNISTFNIKHLVNLKYIYCKNSTINDATINNFPVSLLSINLEGCNQIATFSIHHLVNLKVISCGYSTINDASINDFPVSLELINLIGCQNFDIQYSTLGELEND</sequence>
<name>A0A8D9DQR2_9HEMI</name>
<proteinExistence type="predicted"/>
<dbReference type="SUPFAM" id="SSF52058">
    <property type="entry name" value="L domain-like"/>
    <property type="match status" value="1"/>
</dbReference>
<reference evidence="1" key="1">
    <citation type="submission" date="2021-05" db="EMBL/GenBank/DDBJ databases">
        <authorList>
            <person name="Alioto T."/>
            <person name="Alioto T."/>
            <person name="Gomez Garrido J."/>
        </authorList>
    </citation>
    <scope>NUCLEOTIDE SEQUENCE</scope>
</reference>
<organism evidence="1">
    <name type="scientific">Cacopsylla melanoneura</name>
    <dbReference type="NCBI Taxonomy" id="428564"/>
    <lineage>
        <taxon>Eukaryota</taxon>
        <taxon>Metazoa</taxon>
        <taxon>Ecdysozoa</taxon>
        <taxon>Arthropoda</taxon>
        <taxon>Hexapoda</taxon>
        <taxon>Insecta</taxon>
        <taxon>Pterygota</taxon>
        <taxon>Neoptera</taxon>
        <taxon>Paraneoptera</taxon>
        <taxon>Hemiptera</taxon>
        <taxon>Sternorrhyncha</taxon>
        <taxon>Psylloidea</taxon>
        <taxon>Psyllidae</taxon>
        <taxon>Psyllinae</taxon>
        <taxon>Cacopsylla</taxon>
    </lineage>
</organism>
<protein>
    <submittedName>
        <fullName evidence="1">Uncharacterized protein</fullName>
    </submittedName>
</protein>
<accession>A0A8D9DQR2</accession>
<dbReference type="EMBL" id="HBUF01373486">
    <property type="protein sequence ID" value="CAG6727243.1"/>
    <property type="molecule type" value="Transcribed_RNA"/>
</dbReference>